<evidence type="ECO:0000313" key="2">
    <source>
        <dbReference type="Proteomes" id="UP000028341"/>
    </source>
</evidence>
<keyword evidence="2" id="KW-1185">Reference proteome</keyword>
<protein>
    <submittedName>
        <fullName evidence="1">Uncharacterized protein</fullName>
    </submittedName>
</protein>
<dbReference type="EMBL" id="JFCB01000017">
    <property type="protein sequence ID" value="KES05451.1"/>
    <property type="molecule type" value="Genomic_DNA"/>
</dbReference>
<accession>A0A081XPH8</accession>
<comment type="caution">
    <text evidence="1">The sequence shown here is derived from an EMBL/GenBank/DDBJ whole genome shotgun (WGS) entry which is preliminary data.</text>
</comment>
<name>A0A081XPH8_STRTO</name>
<sequence>MEMRLAGQVEVELVRSLGCGFRLPHARRSLFVLTLPFFDLLRVVPLSVLFRFTRFVPGIRKQPWKGITTLLSRIELLLSLRVPPPSFLDGVVTIVFRRFECLTLYRLTQILDRPVVDVASQQRSDRLADV</sequence>
<proteinExistence type="predicted"/>
<reference evidence="1 2" key="1">
    <citation type="submission" date="2014-02" db="EMBL/GenBank/DDBJ databases">
        <title>The genome announcement of Streptomyces toyocaensis NRRL15009.</title>
        <authorList>
            <person name="Hong H.-J."/>
            <person name="Kwun M.J."/>
        </authorList>
    </citation>
    <scope>NUCLEOTIDE SEQUENCE [LARGE SCALE GENOMIC DNA]</scope>
    <source>
        <strain evidence="1 2">NRRL 15009</strain>
    </source>
</reference>
<dbReference type="Proteomes" id="UP000028341">
    <property type="component" value="Unassembled WGS sequence"/>
</dbReference>
<gene>
    <name evidence="1" type="ORF">BU52_19620</name>
</gene>
<dbReference type="AlphaFoldDB" id="A0A081XPH8"/>
<organism evidence="1 2">
    <name type="scientific">Streptomyces toyocaensis</name>
    <dbReference type="NCBI Taxonomy" id="55952"/>
    <lineage>
        <taxon>Bacteria</taxon>
        <taxon>Bacillati</taxon>
        <taxon>Actinomycetota</taxon>
        <taxon>Actinomycetes</taxon>
        <taxon>Kitasatosporales</taxon>
        <taxon>Streptomycetaceae</taxon>
        <taxon>Streptomyces</taxon>
    </lineage>
</organism>
<evidence type="ECO:0000313" key="1">
    <source>
        <dbReference type="EMBL" id="KES05451.1"/>
    </source>
</evidence>